<feature type="non-terminal residue" evidence="1">
    <location>
        <position position="1"/>
    </location>
</feature>
<name>A0A1H2TY50_9FIRM</name>
<sequence>GTNGYDKLEGANSYMILFVCFFNFLRQHSSLKYKTPVSGLFDNNMLMPDQWLKLIEISHKYHPADN</sequence>
<evidence type="ECO:0000313" key="2">
    <source>
        <dbReference type="Proteomes" id="UP000182429"/>
    </source>
</evidence>
<dbReference type="eggNOG" id="COG2801">
    <property type="taxonomic scope" value="Bacteria"/>
</dbReference>
<proteinExistence type="predicted"/>
<dbReference type="EMBL" id="FNNF01000017">
    <property type="protein sequence ID" value="SDW48677.1"/>
    <property type="molecule type" value="Genomic_DNA"/>
</dbReference>
<dbReference type="Proteomes" id="UP000182429">
    <property type="component" value="Unassembled WGS sequence"/>
</dbReference>
<organism evidence="1 2">
    <name type="scientific">Kandleria vitulina</name>
    <dbReference type="NCBI Taxonomy" id="1630"/>
    <lineage>
        <taxon>Bacteria</taxon>
        <taxon>Bacillati</taxon>
        <taxon>Bacillota</taxon>
        <taxon>Erysipelotrichia</taxon>
        <taxon>Erysipelotrichales</taxon>
        <taxon>Coprobacillaceae</taxon>
        <taxon>Kandleria</taxon>
    </lineage>
</organism>
<accession>A0A1H2TY50</accession>
<gene>
    <name evidence="1" type="ORF">SAMN04487759_1171</name>
</gene>
<protein>
    <submittedName>
        <fullName evidence="1">Uncharacterized protein</fullName>
    </submittedName>
</protein>
<evidence type="ECO:0000313" key="1">
    <source>
        <dbReference type="EMBL" id="SDW48677.1"/>
    </source>
</evidence>
<dbReference type="AlphaFoldDB" id="A0A1H2TY50"/>
<reference evidence="1 2" key="1">
    <citation type="submission" date="2016-10" db="EMBL/GenBank/DDBJ databases">
        <authorList>
            <person name="de Groot N.N."/>
        </authorList>
    </citation>
    <scope>NUCLEOTIDE SEQUENCE [LARGE SCALE GENOMIC DNA]</scope>
    <source>
        <strain evidence="1 2">S3b</strain>
    </source>
</reference>